<protein>
    <submittedName>
        <fullName evidence="2">Uncharacterized protein</fullName>
    </submittedName>
</protein>
<gene>
    <name evidence="2" type="ORF">M9Y10_013180</name>
</gene>
<name>A0ABR2I8U1_9EUKA</name>
<evidence type="ECO:0000256" key="1">
    <source>
        <dbReference type="SAM" id="Coils"/>
    </source>
</evidence>
<evidence type="ECO:0000313" key="2">
    <source>
        <dbReference type="EMBL" id="KAK8858080.1"/>
    </source>
</evidence>
<evidence type="ECO:0000313" key="3">
    <source>
        <dbReference type="Proteomes" id="UP001470230"/>
    </source>
</evidence>
<keyword evidence="3" id="KW-1185">Reference proteome</keyword>
<feature type="coiled-coil region" evidence="1">
    <location>
        <begin position="171"/>
        <end position="277"/>
    </location>
</feature>
<proteinExistence type="predicted"/>
<feature type="coiled-coil region" evidence="1">
    <location>
        <begin position="29"/>
        <end position="63"/>
    </location>
</feature>
<organism evidence="2 3">
    <name type="scientific">Tritrichomonas musculus</name>
    <dbReference type="NCBI Taxonomy" id="1915356"/>
    <lineage>
        <taxon>Eukaryota</taxon>
        <taxon>Metamonada</taxon>
        <taxon>Parabasalia</taxon>
        <taxon>Tritrichomonadida</taxon>
        <taxon>Tritrichomonadidae</taxon>
        <taxon>Tritrichomonas</taxon>
    </lineage>
</organism>
<keyword evidence="1" id="KW-0175">Coiled coil</keyword>
<reference evidence="2 3" key="1">
    <citation type="submission" date="2024-04" db="EMBL/GenBank/DDBJ databases">
        <title>Tritrichomonas musculus Genome.</title>
        <authorList>
            <person name="Alves-Ferreira E."/>
            <person name="Grigg M."/>
            <person name="Lorenzi H."/>
            <person name="Galac M."/>
        </authorList>
    </citation>
    <scope>NUCLEOTIDE SEQUENCE [LARGE SCALE GENOMIC DNA]</scope>
    <source>
        <strain evidence="2 3">EAF2021</strain>
    </source>
</reference>
<sequence length="400" mass="47435">MHVSKPFERTIQGFQFKIQQAIAIRDEEINRLSETLVTYKSKIVQAKEEIERIEHDIEIAKYTKESLYRCNQASYERKIALKKAQHNELIQSIQKEQAEEIDEMQRQFSETLHDLENHENSSYADQFEMIERKKESTLKLINQYQSTIHQFQNNPNPNDMSMDDSFNAETIEKKEKRIRELQNIIKQRNEERLQSLLDSKSKLQECMRIIEEMDKEQEEETSKMKKKIDEIEKNYHEQLDEMVDNQKAIRVVQKQKLEQATRQYNSLRKALSKLKSGHQQQLKQTLHEMSQIKAKFTQSAPLVFNYQNTQSVVGKYQNAHGYSANSTPPASPISINNAINKDYDNELDSIQKNRIKLRDSKRLIRQKEEDLSKARQENLSLKQEIGRLKHNIKYSQRIQF</sequence>
<dbReference type="EMBL" id="JAPFFF010000019">
    <property type="protein sequence ID" value="KAK8858080.1"/>
    <property type="molecule type" value="Genomic_DNA"/>
</dbReference>
<comment type="caution">
    <text evidence="2">The sequence shown here is derived from an EMBL/GenBank/DDBJ whole genome shotgun (WGS) entry which is preliminary data.</text>
</comment>
<dbReference type="Proteomes" id="UP001470230">
    <property type="component" value="Unassembled WGS sequence"/>
</dbReference>
<accession>A0ABR2I8U1</accession>
<feature type="coiled-coil region" evidence="1">
    <location>
        <begin position="340"/>
        <end position="391"/>
    </location>
</feature>